<dbReference type="GeneID" id="82854717"/>
<evidence type="ECO:0000313" key="4">
    <source>
        <dbReference type="Proteomes" id="UP000288675"/>
    </source>
</evidence>
<reference evidence="3 4" key="1">
    <citation type="submission" date="2019-01" db="EMBL/GenBank/DDBJ databases">
        <title>Genome sequence of Bacillus glycinifermentans SRCM103574.</title>
        <authorList>
            <person name="Kong H.-J."/>
            <person name="Jeong S.-Y."/>
            <person name="Jeong D.-Y."/>
        </authorList>
    </citation>
    <scope>NUCLEOTIDE SEQUENCE [LARGE SCALE GENOMIC DNA]</scope>
    <source>
        <strain evidence="3 4">SRCM103574</strain>
    </source>
</reference>
<name>A0AAJ3Z2L8_9BACI</name>
<dbReference type="AlphaFoldDB" id="A0AAJ3Z2L8"/>
<proteinExistence type="predicted"/>
<evidence type="ECO:0000256" key="2">
    <source>
        <dbReference type="SAM" id="SignalP"/>
    </source>
</evidence>
<dbReference type="Proteomes" id="UP000288675">
    <property type="component" value="Chromosome"/>
</dbReference>
<keyword evidence="2" id="KW-0732">Signal</keyword>
<gene>
    <name evidence="3" type="ORF">EQZ20_18755</name>
</gene>
<feature type="signal peptide" evidence="2">
    <location>
        <begin position="1"/>
        <end position="19"/>
    </location>
</feature>
<dbReference type="KEGG" id="bgy:BGLY_3731"/>
<sequence>MRTKAFASLGLFCSMFAGAFIINREMPIENDPEAGAEEERTSEGDFAPMQTESGMEKENAPFKPREYIRVVKR</sequence>
<accession>A0AAJ3Z2L8</accession>
<evidence type="ECO:0000256" key="1">
    <source>
        <dbReference type="SAM" id="MobiDB-lite"/>
    </source>
</evidence>
<organism evidence="3 4">
    <name type="scientific">Bacillus glycinifermentans</name>
    <dbReference type="NCBI Taxonomy" id="1664069"/>
    <lineage>
        <taxon>Bacteria</taxon>
        <taxon>Bacillati</taxon>
        <taxon>Bacillota</taxon>
        <taxon>Bacilli</taxon>
        <taxon>Bacillales</taxon>
        <taxon>Bacillaceae</taxon>
        <taxon>Bacillus</taxon>
    </lineage>
</organism>
<protein>
    <recommendedName>
        <fullName evidence="5">Secreted protein</fullName>
    </recommendedName>
</protein>
<dbReference type="RefSeq" id="WP_046131680.1">
    <property type="nucleotide sequence ID" value="NZ_CP035232.1"/>
</dbReference>
<feature type="region of interest" description="Disordered" evidence="1">
    <location>
        <begin position="28"/>
        <end position="61"/>
    </location>
</feature>
<evidence type="ECO:0000313" key="3">
    <source>
        <dbReference type="EMBL" id="QAT66712.1"/>
    </source>
</evidence>
<dbReference type="EMBL" id="CP035232">
    <property type="protein sequence ID" value="QAT66712.1"/>
    <property type="molecule type" value="Genomic_DNA"/>
</dbReference>
<feature type="chain" id="PRO_5042527654" description="Secreted protein" evidence="2">
    <location>
        <begin position="20"/>
        <end position="73"/>
    </location>
</feature>
<evidence type="ECO:0008006" key="5">
    <source>
        <dbReference type="Google" id="ProtNLM"/>
    </source>
</evidence>